<evidence type="ECO:0000256" key="2">
    <source>
        <dbReference type="ARBA" id="ARBA00020484"/>
    </source>
</evidence>
<feature type="domain" description="Era-type G" evidence="10">
    <location>
        <begin position="3"/>
        <end position="172"/>
    </location>
</feature>
<dbReference type="GO" id="GO:0000028">
    <property type="term" value="P:ribosomal small subunit assembly"/>
    <property type="evidence" value="ECO:0007669"/>
    <property type="project" value="TreeGrafter"/>
</dbReference>
<dbReference type="InterPro" id="IPR005225">
    <property type="entry name" value="Small_GTP-bd"/>
</dbReference>
<dbReference type="AlphaFoldDB" id="A0A7C9L9B7"/>
<protein>
    <recommendedName>
        <fullName evidence="2 6">GTPase Era</fullName>
    </recommendedName>
</protein>
<feature type="domain" description="KH type-2" evidence="9">
    <location>
        <begin position="203"/>
        <end position="280"/>
    </location>
</feature>
<dbReference type="PROSITE" id="PS51713">
    <property type="entry name" value="G_ERA"/>
    <property type="match status" value="1"/>
</dbReference>
<dbReference type="InterPro" id="IPR005662">
    <property type="entry name" value="GTPase_Era-like"/>
</dbReference>
<dbReference type="Proteomes" id="UP000483078">
    <property type="component" value="Unassembled WGS sequence"/>
</dbReference>
<evidence type="ECO:0000313" key="12">
    <source>
        <dbReference type="Proteomes" id="UP000483078"/>
    </source>
</evidence>
<dbReference type="SUPFAM" id="SSF52540">
    <property type="entry name" value="P-loop containing nucleoside triphosphate hydrolases"/>
    <property type="match status" value="1"/>
</dbReference>
<evidence type="ECO:0000259" key="9">
    <source>
        <dbReference type="PROSITE" id="PS50823"/>
    </source>
</evidence>
<dbReference type="InterPro" id="IPR027417">
    <property type="entry name" value="P-loop_NTPase"/>
</dbReference>
<dbReference type="Gene3D" id="3.30.300.20">
    <property type="match status" value="1"/>
</dbReference>
<dbReference type="CDD" id="cd22534">
    <property type="entry name" value="KH-II_Era"/>
    <property type="match status" value="1"/>
</dbReference>
<keyword evidence="6" id="KW-0699">rRNA-binding</keyword>
<keyword evidence="6" id="KW-0963">Cytoplasm</keyword>
<dbReference type="SUPFAM" id="SSF54814">
    <property type="entry name" value="Prokaryotic type KH domain (KH-domain type II)"/>
    <property type="match status" value="1"/>
</dbReference>
<dbReference type="Pfam" id="PF01926">
    <property type="entry name" value="MMR_HSR1"/>
    <property type="match status" value="1"/>
</dbReference>
<keyword evidence="4 6" id="KW-0694">RNA-binding</keyword>
<dbReference type="Gene3D" id="3.40.50.300">
    <property type="entry name" value="P-loop containing nucleotide triphosphate hydrolases"/>
    <property type="match status" value="1"/>
</dbReference>
<evidence type="ECO:0000256" key="5">
    <source>
        <dbReference type="ARBA" id="ARBA00023134"/>
    </source>
</evidence>
<feature type="region of interest" description="G2" evidence="7">
    <location>
        <begin position="37"/>
        <end position="41"/>
    </location>
</feature>
<dbReference type="InterPro" id="IPR009019">
    <property type="entry name" value="KH_sf_prok-type"/>
</dbReference>
<feature type="binding site" evidence="6">
    <location>
        <begin position="11"/>
        <end position="18"/>
    </location>
    <ligand>
        <name>GTP</name>
        <dbReference type="ChEBI" id="CHEBI:37565"/>
    </ligand>
</feature>
<dbReference type="GO" id="GO:0005886">
    <property type="term" value="C:plasma membrane"/>
    <property type="evidence" value="ECO:0007669"/>
    <property type="project" value="UniProtKB-SubCell"/>
</dbReference>
<evidence type="ECO:0000259" key="10">
    <source>
        <dbReference type="PROSITE" id="PS51713"/>
    </source>
</evidence>
<evidence type="ECO:0000256" key="6">
    <source>
        <dbReference type="HAMAP-Rule" id="MF_00367"/>
    </source>
</evidence>
<name>A0A7C9L9B7_9RHOB</name>
<dbReference type="CDD" id="cd04163">
    <property type="entry name" value="Era"/>
    <property type="match status" value="1"/>
</dbReference>
<dbReference type="PROSITE" id="PS50823">
    <property type="entry name" value="KH_TYPE_2"/>
    <property type="match status" value="1"/>
</dbReference>
<dbReference type="NCBIfam" id="NF000908">
    <property type="entry name" value="PRK00089.1"/>
    <property type="match status" value="1"/>
</dbReference>
<sequence>MTSAGFVALIGEPNAGKSTLMNRMVGAKVSIVTHKVQTTRTRIRGVAIEGDAQIVFVDTPGLFQPRRRLDRAMVAAAWSGAADADVVVLMVEAHRGVTEGVERILERLDEVGGDRPVALAINKIDRVKSEVLLGLTKQLNDRYDFAQTFLISAEKGHGVEDLRKWLASRMPEGPWLYPEDQIADLPMRMIAAEMTREKLTLRLHQELPYQLTVETENWEERKDGSARIDQVIYVLRDGHKGIVLGNKGETIKAVGRAAREELEEFLGRRVHLFLQVKVRSGWLDEAERYSEMGLDFSDGNG</sequence>
<dbReference type="InterPro" id="IPR006073">
    <property type="entry name" value="GTP-bd"/>
</dbReference>
<dbReference type="PANTHER" id="PTHR42698">
    <property type="entry name" value="GTPASE ERA"/>
    <property type="match status" value="1"/>
</dbReference>
<keyword evidence="5 6" id="KW-0342">GTP-binding</keyword>
<dbReference type="GO" id="GO:0005829">
    <property type="term" value="C:cytosol"/>
    <property type="evidence" value="ECO:0007669"/>
    <property type="project" value="TreeGrafter"/>
</dbReference>
<dbReference type="GO" id="GO:0005525">
    <property type="term" value="F:GTP binding"/>
    <property type="evidence" value="ECO:0007669"/>
    <property type="project" value="UniProtKB-UniRule"/>
</dbReference>
<dbReference type="HAMAP" id="MF_00367">
    <property type="entry name" value="GTPase_Era"/>
    <property type="match status" value="1"/>
</dbReference>
<dbReference type="GO" id="GO:0070181">
    <property type="term" value="F:small ribosomal subunit rRNA binding"/>
    <property type="evidence" value="ECO:0007669"/>
    <property type="project" value="UniProtKB-UniRule"/>
</dbReference>
<dbReference type="Pfam" id="PF07650">
    <property type="entry name" value="KH_2"/>
    <property type="match status" value="1"/>
</dbReference>
<accession>A0A7C9L9B7</accession>
<evidence type="ECO:0000256" key="3">
    <source>
        <dbReference type="ARBA" id="ARBA00022741"/>
    </source>
</evidence>
<feature type="region of interest" description="G4" evidence="7">
    <location>
        <begin position="122"/>
        <end position="125"/>
    </location>
</feature>
<keyword evidence="3 6" id="KW-0547">Nucleotide-binding</keyword>
<dbReference type="InterPro" id="IPR030388">
    <property type="entry name" value="G_ERA_dom"/>
</dbReference>
<reference evidence="11 12" key="1">
    <citation type="submission" date="2019-06" db="EMBL/GenBank/DDBJ databases">
        <title>Enrichment of Autotrophic Halophilic Microorganisms from Red Sea Brine Pool Using Microbial Electrosynthesis System.</title>
        <authorList>
            <person name="Alqahtani M.F."/>
            <person name="Bajracharya S."/>
            <person name="Katuri K.P."/>
            <person name="Ali M."/>
            <person name="Saikaly P.E."/>
        </authorList>
    </citation>
    <scope>NUCLEOTIDE SEQUENCE [LARGE SCALE GENOMIC DNA]</scope>
    <source>
        <strain evidence="11">MES6</strain>
    </source>
</reference>
<feature type="region of interest" description="G5" evidence="7">
    <location>
        <begin position="151"/>
        <end position="153"/>
    </location>
</feature>
<dbReference type="RefSeq" id="WP_273250263.1">
    <property type="nucleotide sequence ID" value="NZ_VENJ01000018.1"/>
</dbReference>
<feature type="region of interest" description="G1" evidence="7">
    <location>
        <begin position="11"/>
        <end position="18"/>
    </location>
</feature>
<evidence type="ECO:0000256" key="1">
    <source>
        <dbReference type="ARBA" id="ARBA00007921"/>
    </source>
</evidence>
<dbReference type="GO" id="GO:0003924">
    <property type="term" value="F:GTPase activity"/>
    <property type="evidence" value="ECO:0007669"/>
    <property type="project" value="UniProtKB-UniRule"/>
</dbReference>
<evidence type="ECO:0000313" key="11">
    <source>
        <dbReference type="EMBL" id="MTJ05493.1"/>
    </source>
</evidence>
<comment type="similarity">
    <text evidence="1 6 7 8">Belongs to the TRAFAC class TrmE-Era-EngA-EngB-Septin-like GTPase superfamily. Era GTPase family.</text>
</comment>
<organism evidence="11 12">
    <name type="scientific">Sediminimonas qiaohouensis</name>
    <dbReference type="NCBI Taxonomy" id="552061"/>
    <lineage>
        <taxon>Bacteria</taxon>
        <taxon>Pseudomonadati</taxon>
        <taxon>Pseudomonadota</taxon>
        <taxon>Alphaproteobacteria</taxon>
        <taxon>Rhodobacterales</taxon>
        <taxon>Roseobacteraceae</taxon>
        <taxon>Sediminimonas</taxon>
    </lineage>
</organism>
<dbReference type="PANTHER" id="PTHR42698:SF1">
    <property type="entry name" value="GTPASE ERA, MITOCHONDRIAL"/>
    <property type="match status" value="1"/>
</dbReference>
<proteinExistence type="inferred from homology"/>
<comment type="subunit">
    <text evidence="6">Monomer.</text>
</comment>
<evidence type="ECO:0000256" key="4">
    <source>
        <dbReference type="ARBA" id="ARBA00022884"/>
    </source>
</evidence>
<dbReference type="EMBL" id="VENJ01000018">
    <property type="protein sequence ID" value="MTJ05493.1"/>
    <property type="molecule type" value="Genomic_DNA"/>
</dbReference>
<dbReference type="InterPro" id="IPR004044">
    <property type="entry name" value="KH_dom_type_2"/>
</dbReference>
<dbReference type="NCBIfam" id="TIGR00231">
    <property type="entry name" value="small_GTP"/>
    <property type="match status" value="1"/>
</dbReference>
<keyword evidence="6" id="KW-0472">Membrane</keyword>
<keyword evidence="6" id="KW-0690">Ribosome biogenesis</keyword>
<comment type="function">
    <text evidence="6">An essential GTPase that binds both GDP and GTP, with rapid nucleotide exchange. Plays a role in 16S rRNA processing and 30S ribosomal subunit biogenesis and possibly also in cell cycle regulation and energy metabolism.</text>
</comment>
<evidence type="ECO:0000256" key="8">
    <source>
        <dbReference type="RuleBase" id="RU003761"/>
    </source>
</evidence>
<keyword evidence="6" id="KW-1003">Cell membrane</keyword>
<feature type="region of interest" description="G3" evidence="7">
    <location>
        <begin position="58"/>
        <end position="61"/>
    </location>
</feature>
<dbReference type="InterPro" id="IPR015946">
    <property type="entry name" value="KH_dom-like_a/b"/>
</dbReference>
<dbReference type="GO" id="GO:0043024">
    <property type="term" value="F:ribosomal small subunit binding"/>
    <property type="evidence" value="ECO:0007669"/>
    <property type="project" value="TreeGrafter"/>
</dbReference>
<comment type="subcellular location">
    <subcellularLocation>
        <location evidence="6">Cytoplasm</location>
    </subcellularLocation>
    <subcellularLocation>
        <location evidence="6">Cell membrane</location>
        <topology evidence="6">Peripheral membrane protein</topology>
    </subcellularLocation>
</comment>
<evidence type="ECO:0000256" key="7">
    <source>
        <dbReference type="PROSITE-ProRule" id="PRU01050"/>
    </source>
</evidence>
<comment type="caution">
    <text evidence="11">The sequence shown here is derived from an EMBL/GenBank/DDBJ whole genome shotgun (WGS) entry which is preliminary data.</text>
</comment>
<dbReference type="NCBIfam" id="TIGR00436">
    <property type="entry name" value="era"/>
    <property type="match status" value="1"/>
</dbReference>
<feature type="binding site" evidence="6">
    <location>
        <begin position="122"/>
        <end position="125"/>
    </location>
    <ligand>
        <name>GTP</name>
        <dbReference type="ChEBI" id="CHEBI:37565"/>
    </ligand>
</feature>
<gene>
    <name evidence="6" type="primary">era</name>
    <name evidence="11" type="ORF">FH759_12470</name>
</gene>
<feature type="binding site" evidence="6">
    <location>
        <begin position="58"/>
        <end position="62"/>
    </location>
    <ligand>
        <name>GTP</name>
        <dbReference type="ChEBI" id="CHEBI:37565"/>
    </ligand>
</feature>